<sequence length="290" mass="32868">MWPDEARLALSIVVNVEEGAEMSLRDGDKGPEPVDELGVHLKVPIRNFANESNYEYGIRAGWPRVDAILKKHAIPATFTAAAMALERAPQIGRAIAAGGHEPCSHGWRWIHQFSYNEERERDFVRKAVESIRATTGERPLGWLSRYLHSPRLRRTLAEEGFLYHMDDFSDDVPRWDVVETDAGPRAIMLVPYALDTNDMKFWLAPGYTPEQWLDYAVETFEVLWEEGASAPRMMSLGLHLRIIGRPGRIRAFDRFVQHARSKAGVWFATRLQIARAFAAHTPAPAEPAAR</sequence>
<dbReference type="EMBL" id="QGNA01000003">
    <property type="protein sequence ID" value="PWS36538.1"/>
    <property type="molecule type" value="Genomic_DNA"/>
</dbReference>
<evidence type="ECO:0000256" key="3">
    <source>
        <dbReference type="ARBA" id="ARBA00020071"/>
    </source>
</evidence>
<dbReference type="OrthoDB" id="9787041at2"/>
<comment type="similarity">
    <text evidence="2">Belongs to the polysaccharide deacetylase family.</text>
</comment>
<feature type="domain" description="NodB homology" evidence="5">
    <location>
        <begin position="48"/>
        <end position="268"/>
    </location>
</feature>
<keyword evidence="7" id="KW-1185">Reference proteome</keyword>
<dbReference type="RefSeq" id="WP_109871331.1">
    <property type="nucleotide sequence ID" value="NZ_QGNA01000003.1"/>
</dbReference>
<dbReference type="Pfam" id="PF01522">
    <property type="entry name" value="Polysacc_deac_1"/>
    <property type="match status" value="1"/>
</dbReference>
<comment type="function">
    <text evidence="1">Is involved in generating a small heat-stable compound (Nod), an acylated oligomer of N-acetylglucosamine, that stimulates mitosis in various plant protoplasts.</text>
</comment>
<protein>
    <recommendedName>
        <fullName evidence="3">Chitooligosaccharide deacetylase</fullName>
    </recommendedName>
    <alternativeName>
        <fullName evidence="4">Nodulation protein B</fullName>
    </alternativeName>
</protein>
<dbReference type="InterPro" id="IPR002509">
    <property type="entry name" value="NODB_dom"/>
</dbReference>
<dbReference type="GO" id="GO:0016810">
    <property type="term" value="F:hydrolase activity, acting on carbon-nitrogen (but not peptide) bonds"/>
    <property type="evidence" value="ECO:0007669"/>
    <property type="project" value="InterPro"/>
</dbReference>
<evidence type="ECO:0000256" key="2">
    <source>
        <dbReference type="ARBA" id="ARBA00010973"/>
    </source>
</evidence>
<evidence type="ECO:0000259" key="5">
    <source>
        <dbReference type="PROSITE" id="PS51677"/>
    </source>
</evidence>
<evidence type="ECO:0000256" key="4">
    <source>
        <dbReference type="ARBA" id="ARBA00032976"/>
    </source>
</evidence>
<evidence type="ECO:0000313" key="7">
    <source>
        <dbReference type="Proteomes" id="UP000245765"/>
    </source>
</evidence>
<comment type="caution">
    <text evidence="6">The sequence shown here is derived from an EMBL/GenBank/DDBJ whole genome shotgun (WGS) entry which is preliminary data.</text>
</comment>
<dbReference type="Proteomes" id="UP000245765">
    <property type="component" value="Unassembled WGS sequence"/>
</dbReference>
<dbReference type="PROSITE" id="PS51677">
    <property type="entry name" value="NODB"/>
    <property type="match status" value="1"/>
</dbReference>
<dbReference type="Gene3D" id="3.20.20.370">
    <property type="entry name" value="Glycoside hydrolase/deacetylase"/>
    <property type="match status" value="1"/>
</dbReference>
<reference evidence="7" key="1">
    <citation type="submission" date="2018-05" db="EMBL/GenBank/DDBJ databases">
        <authorList>
            <person name="Du Z."/>
            <person name="Wang X."/>
        </authorList>
    </citation>
    <scope>NUCLEOTIDE SEQUENCE [LARGE SCALE GENOMIC DNA]</scope>
    <source>
        <strain evidence="7">CQN31</strain>
    </source>
</reference>
<proteinExistence type="inferred from homology"/>
<evidence type="ECO:0000256" key="1">
    <source>
        <dbReference type="ARBA" id="ARBA00003236"/>
    </source>
</evidence>
<organism evidence="6 7">
    <name type="scientific">Falsiroseomonas bella</name>
    <dbReference type="NCBI Taxonomy" id="2184016"/>
    <lineage>
        <taxon>Bacteria</taxon>
        <taxon>Pseudomonadati</taxon>
        <taxon>Pseudomonadota</taxon>
        <taxon>Alphaproteobacteria</taxon>
        <taxon>Acetobacterales</taxon>
        <taxon>Roseomonadaceae</taxon>
        <taxon>Falsiroseomonas</taxon>
    </lineage>
</organism>
<dbReference type="InterPro" id="IPR011330">
    <property type="entry name" value="Glyco_hydro/deAcase_b/a-brl"/>
</dbReference>
<accession>A0A317FFZ9</accession>
<dbReference type="SUPFAM" id="SSF88713">
    <property type="entry name" value="Glycoside hydrolase/deacetylase"/>
    <property type="match status" value="1"/>
</dbReference>
<dbReference type="GO" id="GO:0005975">
    <property type="term" value="P:carbohydrate metabolic process"/>
    <property type="evidence" value="ECO:0007669"/>
    <property type="project" value="InterPro"/>
</dbReference>
<name>A0A317FFZ9_9PROT</name>
<dbReference type="PANTHER" id="PTHR43123:SF1">
    <property type="entry name" value="POLYSACCHARIDE DEACETYLASE-RELATED"/>
    <property type="match status" value="1"/>
</dbReference>
<dbReference type="AlphaFoldDB" id="A0A317FFZ9"/>
<evidence type="ECO:0000313" key="6">
    <source>
        <dbReference type="EMBL" id="PWS36538.1"/>
    </source>
</evidence>
<gene>
    <name evidence="6" type="ORF">DFH01_15435</name>
</gene>
<dbReference type="PANTHER" id="PTHR43123">
    <property type="entry name" value="POLYSACCHARIDE DEACETYLASE-RELATED"/>
    <property type="match status" value="1"/>
</dbReference>